<evidence type="ECO:0000313" key="18">
    <source>
        <dbReference type="EMBL" id="BBO23794.1"/>
    </source>
</evidence>
<keyword evidence="9 15" id="KW-0658">Purine biosynthesis</keyword>
<dbReference type="Gene3D" id="3.90.650.10">
    <property type="entry name" value="PurM-like C-terminal domain"/>
    <property type="match status" value="1"/>
</dbReference>
<dbReference type="AlphaFoldDB" id="A0A809SEC1"/>
<dbReference type="Pfam" id="PF00586">
    <property type="entry name" value="AIRS"/>
    <property type="match status" value="1"/>
</dbReference>
<name>A0A809SEC1_9BACT</name>
<dbReference type="EC" id="6.3.3.1" evidence="4 15"/>
<evidence type="ECO:0000256" key="15">
    <source>
        <dbReference type="HAMAP-Rule" id="MF_00741"/>
    </source>
</evidence>
<dbReference type="SUPFAM" id="SSF55326">
    <property type="entry name" value="PurM N-terminal domain-like"/>
    <property type="match status" value="1"/>
</dbReference>
<evidence type="ECO:0000256" key="7">
    <source>
        <dbReference type="ARBA" id="ARBA00022598"/>
    </source>
</evidence>
<dbReference type="GO" id="GO:0006189">
    <property type="term" value="P:'de novo' IMP biosynthetic process"/>
    <property type="evidence" value="ECO:0007669"/>
    <property type="project" value="UniProtKB-UniRule"/>
</dbReference>
<comment type="catalytic activity">
    <reaction evidence="14 15">
        <text>2-formamido-N(1)-(5-O-phospho-beta-D-ribosyl)acetamidine + ATP = 5-amino-1-(5-phospho-beta-D-ribosyl)imidazole + ADP + phosphate + H(+)</text>
        <dbReference type="Rhea" id="RHEA:23032"/>
        <dbReference type="ChEBI" id="CHEBI:15378"/>
        <dbReference type="ChEBI" id="CHEBI:30616"/>
        <dbReference type="ChEBI" id="CHEBI:43474"/>
        <dbReference type="ChEBI" id="CHEBI:137981"/>
        <dbReference type="ChEBI" id="CHEBI:147287"/>
        <dbReference type="ChEBI" id="CHEBI:456216"/>
        <dbReference type="EC" id="6.3.3.1"/>
    </reaction>
</comment>
<comment type="similarity">
    <text evidence="3 15">Belongs to the AIR synthase family.</text>
</comment>
<evidence type="ECO:0000256" key="6">
    <source>
        <dbReference type="ARBA" id="ARBA00022490"/>
    </source>
</evidence>
<evidence type="ECO:0000256" key="1">
    <source>
        <dbReference type="ARBA" id="ARBA00004496"/>
    </source>
</evidence>
<comment type="pathway">
    <text evidence="2 15">Purine metabolism; IMP biosynthesis via de novo pathway; 5-amino-1-(5-phospho-D-ribosyl)imidazole from N(2)-formyl-N(1)-(5-phospho-D-ribosyl)glycinamide: step 2/2.</text>
</comment>
<protein>
    <recommendedName>
        <fullName evidence="5 15">Phosphoribosylformylglycinamidine cyclo-ligase</fullName>
        <ecNumber evidence="4 15">6.3.3.1</ecNumber>
    </recommendedName>
    <alternativeName>
        <fullName evidence="12 15">AIR synthase</fullName>
    </alternativeName>
    <alternativeName>
        <fullName evidence="13 15">AIRS</fullName>
    </alternativeName>
    <alternativeName>
        <fullName evidence="11 15">Phosphoribosyl-aminoimidazole synthetase</fullName>
    </alternativeName>
</protein>
<dbReference type="EMBL" id="AP021858">
    <property type="protein sequence ID" value="BBO23794.1"/>
    <property type="molecule type" value="Genomic_DNA"/>
</dbReference>
<evidence type="ECO:0000256" key="2">
    <source>
        <dbReference type="ARBA" id="ARBA00004686"/>
    </source>
</evidence>
<sequence>MPDESLTYLSAGVNIDEAQRALRGVLPDVQATYTENVVAGVGGFGGLFHASFPGIDQPVLVASIDGVGTKTRVASMVGDYTGLGKDIVNHCINDILCQGARPLFFLDYFAASRLSGQILEEVLRGASEACRAVGCALLGGETAEMPGVYAEDEIDVVGSIVGVVEYARRLPRPTIRPGDTLIGIASDGLHTNGFSLARKSLFEIGGLSVRQPVPGLNTTIGEELLRPHRCYFNALYPLLQEEVGIKSLAHITGGGLHDNVPRALPPDTQAIVERRTWTPQPLFMLIQELGGVPDYEMYRTFNMGIGMVVVVDSDAAPAVVQRLSESGESAAVIGSVQHGAHDVQFV</sequence>
<proteinExistence type="inferred from homology"/>
<dbReference type="GO" id="GO:0004637">
    <property type="term" value="F:phosphoribosylamine-glycine ligase activity"/>
    <property type="evidence" value="ECO:0007669"/>
    <property type="project" value="TreeGrafter"/>
</dbReference>
<dbReference type="GO" id="GO:0046084">
    <property type="term" value="P:adenine biosynthetic process"/>
    <property type="evidence" value="ECO:0007669"/>
    <property type="project" value="TreeGrafter"/>
</dbReference>
<dbReference type="GO" id="GO:0004641">
    <property type="term" value="F:phosphoribosylformylglycinamidine cyclo-ligase activity"/>
    <property type="evidence" value="ECO:0007669"/>
    <property type="project" value="UniProtKB-UniRule"/>
</dbReference>
<dbReference type="NCBIfam" id="TIGR00878">
    <property type="entry name" value="purM"/>
    <property type="match status" value="1"/>
</dbReference>
<dbReference type="InterPro" id="IPR036921">
    <property type="entry name" value="PurM-like_N_sf"/>
</dbReference>
<gene>
    <name evidence="15" type="primary">purM</name>
    <name evidence="18" type="ORF">NPRO_13890</name>
</gene>
<dbReference type="Gene3D" id="3.30.1330.10">
    <property type="entry name" value="PurM-like, N-terminal domain"/>
    <property type="match status" value="1"/>
</dbReference>
<dbReference type="InterPro" id="IPR004733">
    <property type="entry name" value="PurM_cligase"/>
</dbReference>
<dbReference type="InterPro" id="IPR016188">
    <property type="entry name" value="PurM-like_N"/>
</dbReference>
<keyword evidence="6 15" id="KW-0963">Cytoplasm</keyword>
<dbReference type="UniPathway" id="UPA00074">
    <property type="reaction ID" value="UER00129"/>
</dbReference>
<dbReference type="HAMAP" id="MF_00741">
    <property type="entry name" value="AIRS"/>
    <property type="match status" value="1"/>
</dbReference>
<feature type="domain" description="PurM-like N-terminal" evidence="16">
    <location>
        <begin position="59"/>
        <end position="164"/>
    </location>
</feature>
<reference evidence="18" key="1">
    <citation type="journal article" name="DNA Res.">
        <title>The physiological potential of anammox bacteria as revealed by their core genome structure.</title>
        <authorList>
            <person name="Okubo T."/>
            <person name="Toyoda A."/>
            <person name="Fukuhara K."/>
            <person name="Uchiyama I."/>
            <person name="Harigaya Y."/>
            <person name="Kuroiwa M."/>
            <person name="Suzuki T."/>
            <person name="Murakami Y."/>
            <person name="Suwa Y."/>
            <person name="Takami H."/>
        </authorList>
    </citation>
    <scope>NUCLEOTIDE SEQUENCE</scope>
    <source>
        <strain evidence="18">317325-2</strain>
    </source>
</reference>
<accession>A0A809SEC1</accession>
<dbReference type="CDD" id="cd02196">
    <property type="entry name" value="PurM"/>
    <property type="match status" value="1"/>
</dbReference>
<comment type="subcellular location">
    <subcellularLocation>
        <location evidence="1 15">Cytoplasm</location>
    </subcellularLocation>
</comment>
<evidence type="ECO:0000256" key="5">
    <source>
        <dbReference type="ARBA" id="ARBA00020367"/>
    </source>
</evidence>
<dbReference type="Pfam" id="PF02769">
    <property type="entry name" value="AIRS_C"/>
    <property type="match status" value="1"/>
</dbReference>
<dbReference type="InterPro" id="IPR010918">
    <property type="entry name" value="PurM-like_C_dom"/>
</dbReference>
<dbReference type="Proteomes" id="UP000662873">
    <property type="component" value="Chromosome"/>
</dbReference>
<dbReference type="GO" id="GO:0005829">
    <property type="term" value="C:cytosol"/>
    <property type="evidence" value="ECO:0007669"/>
    <property type="project" value="TreeGrafter"/>
</dbReference>
<dbReference type="SUPFAM" id="SSF56042">
    <property type="entry name" value="PurM C-terminal domain-like"/>
    <property type="match status" value="1"/>
</dbReference>
<evidence type="ECO:0000256" key="4">
    <source>
        <dbReference type="ARBA" id="ARBA00013047"/>
    </source>
</evidence>
<keyword evidence="7 15" id="KW-0436">Ligase</keyword>
<evidence type="ECO:0000256" key="10">
    <source>
        <dbReference type="ARBA" id="ARBA00022840"/>
    </source>
</evidence>
<evidence type="ECO:0000256" key="3">
    <source>
        <dbReference type="ARBA" id="ARBA00010280"/>
    </source>
</evidence>
<dbReference type="PANTHER" id="PTHR10520:SF12">
    <property type="entry name" value="TRIFUNCTIONAL PURINE BIOSYNTHETIC PROTEIN ADENOSINE-3"/>
    <property type="match status" value="1"/>
</dbReference>
<feature type="domain" description="PurM-like C-terminal" evidence="17">
    <location>
        <begin position="176"/>
        <end position="341"/>
    </location>
</feature>
<keyword evidence="8 15" id="KW-0547">Nucleotide-binding</keyword>
<keyword evidence="10 15" id="KW-0067">ATP-binding</keyword>
<evidence type="ECO:0000256" key="14">
    <source>
        <dbReference type="ARBA" id="ARBA00049057"/>
    </source>
</evidence>
<dbReference type="GO" id="GO:0005524">
    <property type="term" value="F:ATP binding"/>
    <property type="evidence" value="ECO:0007669"/>
    <property type="project" value="UniProtKB-KW"/>
</dbReference>
<dbReference type="InterPro" id="IPR036676">
    <property type="entry name" value="PurM-like_C_sf"/>
</dbReference>
<evidence type="ECO:0000256" key="12">
    <source>
        <dbReference type="ARBA" id="ARBA00032931"/>
    </source>
</evidence>
<evidence type="ECO:0000256" key="11">
    <source>
        <dbReference type="ARBA" id="ARBA00031908"/>
    </source>
</evidence>
<evidence type="ECO:0000313" key="19">
    <source>
        <dbReference type="Proteomes" id="UP000662873"/>
    </source>
</evidence>
<dbReference type="PANTHER" id="PTHR10520">
    <property type="entry name" value="TRIFUNCTIONAL PURINE BIOSYNTHETIC PROTEIN ADENOSINE-3-RELATED"/>
    <property type="match status" value="1"/>
</dbReference>
<organism evidence="18 19">
    <name type="scientific">Candidatus Nitrosymbiomonas proteolyticus</name>
    <dbReference type="NCBI Taxonomy" id="2608984"/>
    <lineage>
        <taxon>Bacteria</taxon>
        <taxon>Bacillati</taxon>
        <taxon>Armatimonadota</taxon>
        <taxon>Armatimonadota incertae sedis</taxon>
        <taxon>Candidatus Nitrosymbiomonas</taxon>
    </lineage>
</organism>
<evidence type="ECO:0000259" key="17">
    <source>
        <dbReference type="Pfam" id="PF02769"/>
    </source>
</evidence>
<evidence type="ECO:0000256" key="8">
    <source>
        <dbReference type="ARBA" id="ARBA00022741"/>
    </source>
</evidence>
<dbReference type="KEGG" id="npy:NPRO_13890"/>
<evidence type="ECO:0000256" key="9">
    <source>
        <dbReference type="ARBA" id="ARBA00022755"/>
    </source>
</evidence>
<dbReference type="FunFam" id="3.90.650.10:FF:000011">
    <property type="entry name" value="Phosphoribosylformylglycinamidine cyclo-ligase"/>
    <property type="match status" value="1"/>
</dbReference>
<evidence type="ECO:0000259" key="16">
    <source>
        <dbReference type="Pfam" id="PF00586"/>
    </source>
</evidence>
<evidence type="ECO:0000256" key="13">
    <source>
        <dbReference type="ARBA" id="ARBA00033093"/>
    </source>
</evidence>